<dbReference type="AlphaFoldDB" id="A0A1G5S021"/>
<dbReference type="STRING" id="1120920.SAMN03080599_01918"/>
<accession>A0A1G5S021</accession>
<keyword evidence="2" id="KW-1185">Reference proteome</keyword>
<protein>
    <submittedName>
        <fullName evidence="1">Uncharacterized protein</fullName>
    </submittedName>
</protein>
<sequence>MKRNLWMDLTPLLDIFLILLFAVLINQNVGQRQLEGSYASAIDRLRAENTQRTLELEALKAELGAEPLGAADERVKYDFLVEKALVLDVELRGGRNQIWLNDVATSIYIVDFPERRALQKDAVQTLLNSELQRLADDDPLLLVTLKADTSAYRYAYLLVLEALREWTGENPLPKSYFVPLN</sequence>
<dbReference type="RefSeq" id="WP_092590884.1">
    <property type="nucleotide sequence ID" value="NZ_FMWL01000008.1"/>
</dbReference>
<gene>
    <name evidence="1" type="ORF">SAMN03080599_01918</name>
</gene>
<proteinExistence type="predicted"/>
<organism evidence="1 2">
    <name type="scientific">Acidaminobacter hydrogenoformans DSM 2784</name>
    <dbReference type="NCBI Taxonomy" id="1120920"/>
    <lineage>
        <taxon>Bacteria</taxon>
        <taxon>Bacillati</taxon>
        <taxon>Bacillota</taxon>
        <taxon>Clostridia</taxon>
        <taxon>Peptostreptococcales</taxon>
        <taxon>Acidaminobacteraceae</taxon>
        <taxon>Acidaminobacter</taxon>
    </lineage>
</organism>
<name>A0A1G5S021_9FIRM</name>
<evidence type="ECO:0000313" key="1">
    <source>
        <dbReference type="EMBL" id="SCZ79724.1"/>
    </source>
</evidence>
<evidence type="ECO:0000313" key="2">
    <source>
        <dbReference type="Proteomes" id="UP000199208"/>
    </source>
</evidence>
<dbReference type="EMBL" id="FMWL01000008">
    <property type="protein sequence ID" value="SCZ79724.1"/>
    <property type="molecule type" value="Genomic_DNA"/>
</dbReference>
<reference evidence="1 2" key="1">
    <citation type="submission" date="2016-10" db="EMBL/GenBank/DDBJ databases">
        <authorList>
            <person name="de Groot N.N."/>
        </authorList>
    </citation>
    <scope>NUCLEOTIDE SEQUENCE [LARGE SCALE GENOMIC DNA]</scope>
    <source>
        <strain evidence="1 2">DSM 2784</strain>
    </source>
</reference>
<dbReference type="Proteomes" id="UP000199208">
    <property type="component" value="Unassembled WGS sequence"/>
</dbReference>